<accession>A0A9W9DML0</accession>
<dbReference type="InterPro" id="IPR032675">
    <property type="entry name" value="LRR_dom_sf"/>
</dbReference>
<name>A0A9W9DML0_9AGAR</name>
<dbReference type="OrthoDB" id="266138at2759"/>
<feature type="compositionally biased region" description="Acidic residues" evidence="3">
    <location>
        <begin position="24"/>
        <end position="35"/>
    </location>
</feature>
<dbReference type="SUPFAM" id="SSF52058">
    <property type="entry name" value="L domain-like"/>
    <property type="match status" value="1"/>
</dbReference>
<evidence type="ECO:0000313" key="6">
    <source>
        <dbReference type="Proteomes" id="UP001150266"/>
    </source>
</evidence>
<dbReference type="InterPro" id="IPR001611">
    <property type="entry name" value="Leu-rich_rpt"/>
</dbReference>
<dbReference type="SMART" id="SM00365">
    <property type="entry name" value="LRR_SD22"/>
    <property type="match status" value="9"/>
</dbReference>
<gene>
    <name evidence="5" type="ORF">J3R30DRAFT_3658258</name>
</gene>
<evidence type="ECO:0000256" key="2">
    <source>
        <dbReference type="ARBA" id="ARBA00022737"/>
    </source>
</evidence>
<dbReference type="EMBL" id="JAOTPV010000012">
    <property type="protein sequence ID" value="KAJ4476232.1"/>
    <property type="molecule type" value="Genomic_DNA"/>
</dbReference>
<comment type="caution">
    <text evidence="5">The sequence shown here is derived from an EMBL/GenBank/DDBJ whole genome shotgun (WGS) entry which is preliminary data.</text>
</comment>
<protein>
    <recommendedName>
        <fullName evidence="4">Disease resistance R13L4/SHOC-2-like LRR domain-containing protein</fullName>
    </recommendedName>
</protein>
<proteinExistence type="predicted"/>
<dbReference type="PANTHER" id="PTHR46652:SF3">
    <property type="entry name" value="LEUCINE-RICH REPEAT-CONTAINING PROTEIN 9"/>
    <property type="match status" value="1"/>
</dbReference>
<sequence length="327" mass="36998">MTTSDAIPEVAKSARVTLPAPELSSDEEEDKEEDYEAVEGNYLQDWPDDTEDLDLVHSRIGSLDELRLSRFANHLKRLCLRQNHISILDPDVFRLLTKLEELDLYDNKIKDPGHALDHLSSLSILDLSFNLIRTIPESLSGLISLKTIYFVQNRISKITGLNDLTSLRSLELGGNRIRKIENLDALNKITKLENLSKLQKLEILSIQSNRITVIEGLDKLTNLKELYLSHNGVKRLEGLENNIHLRTLDVGNNFIPAIENVSHLTHLEELWMNGNQIPNLHALDSQLARISTLETLYLEGNPKIMLALKQLKQIDATSVLLSCASIY</sequence>
<evidence type="ECO:0000256" key="3">
    <source>
        <dbReference type="SAM" id="MobiDB-lite"/>
    </source>
</evidence>
<evidence type="ECO:0000259" key="4">
    <source>
        <dbReference type="Pfam" id="PF23598"/>
    </source>
</evidence>
<organism evidence="5 6">
    <name type="scientific">Lentinula aciculospora</name>
    <dbReference type="NCBI Taxonomy" id="153920"/>
    <lineage>
        <taxon>Eukaryota</taxon>
        <taxon>Fungi</taxon>
        <taxon>Dikarya</taxon>
        <taxon>Basidiomycota</taxon>
        <taxon>Agaricomycotina</taxon>
        <taxon>Agaricomycetes</taxon>
        <taxon>Agaricomycetidae</taxon>
        <taxon>Agaricales</taxon>
        <taxon>Marasmiineae</taxon>
        <taxon>Omphalotaceae</taxon>
        <taxon>Lentinula</taxon>
    </lineage>
</organism>
<evidence type="ECO:0000313" key="5">
    <source>
        <dbReference type="EMBL" id="KAJ4476232.1"/>
    </source>
</evidence>
<dbReference type="AlphaFoldDB" id="A0A9W9DML0"/>
<dbReference type="Pfam" id="PF23598">
    <property type="entry name" value="LRR_14"/>
    <property type="match status" value="1"/>
</dbReference>
<keyword evidence="2" id="KW-0677">Repeat</keyword>
<dbReference type="InterPro" id="IPR050836">
    <property type="entry name" value="SDS22/Internalin_LRR"/>
</dbReference>
<evidence type="ECO:0000256" key="1">
    <source>
        <dbReference type="ARBA" id="ARBA00022614"/>
    </source>
</evidence>
<dbReference type="InterPro" id="IPR055414">
    <property type="entry name" value="LRR_R13L4/SHOC2-like"/>
</dbReference>
<feature type="region of interest" description="Disordered" evidence="3">
    <location>
        <begin position="1"/>
        <end position="35"/>
    </location>
</feature>
<feature type="domain" description="Disease resistance R13L4/SHOC-2-like LRR" evidence="4">
    <location>
        <begin position="98"/>
        <end position="299"/>
    </location>
</feature>
<dbReference type="PANTHER" id="PTHR46652">
    <property type="entry name" value="LEUCINE-RICH REPEAT AND IQ DOMAIN-CONTAINING PROTEIN 1-RELATED"/>
    <property type="match status" value="1"/>
</dbReference>
<reference evidence="5" key="1">
    <citation type="submission" date="2022-08" db="EMBL/GenBank/DDBJ databases">
        <title>A Global Phylogenomic Analysis of the Shiitake Genus Lentinula.</title>
        <authorList>
            <consortium name="DOE Joint Genome Institute"/>
            <person name="Sierra-Patev S."/>
            <person name="Min B."/>
            <person name="Naranjo-Ortiz M."/>
            <person name="Looney B."/>
            <person name="Konkel Z."/>
            <person name="Slot J.C."/>
            <person name="Sakamoto Y."/>
            <person name="Steenwyk J.L."/>
            <person name="Rokas A."/>
            <person name="Carro J."/>
            <person name="Camarero S."/>
            <person name="Ferreira P."/>
            <person name="Molpeceres G."/>
            <person name="Ruiz-Duenas F.J."/>
            <person name="Serrano A."/>
            <person name="Henrissat B."/>
            <person name="Drula E."/>
            <person name="Hughes K.W."/>
            <person name="Mata J.L."/>
            <person name="Ishikawa N.K."/>
            <person name="Vargas-Isla R."/>
            <person name="Ushijima S."/>
            <person name="Smith C.A."/>
            <person name="Ahrendt S."/>
            <person name="Andreopoulos W."/>
            <person name="He G."/>
            <person name="Labutti K."/>
            <person name="Lipzen A."/>
            <person name="Ng V."/>
            <person name="Riley R."/>
            <person name="Sandor L."/>
            <person name="Barry K."/>
            <person name="Martinez A.T."/>
            <person name="Xiao Y."/>
            <person name="Gibbons J.G."/>
            <person name="Terashima K."/>
            <person name="Grigoriev I.V."/>
            <person name="Hibbett D.S."/>
        </authorList>
    </citation>
    <scope>NUCLEOTIDE SEQUENCE</scope>
    <source>
        <strain evidence="5">JLM2183</strain>
    </source>
</reference>
<dbReference type="SMART" id="SM00369">
    <property type="entry name" value="LRR_TYP"/>
    <property type="match status" value="7"/>
</dbReference>
<keyword evidence="6" id="KW-1185">Reference proteome</keyword>
<dbReference type="InterPro" id="IPR003591">
    <property type="entry name" value="Leu-rich_rpt_typical-subtyp"/>
</dbReference>
<dbReference type="Gene3D" id="3.80.10.10">
    <property type="entry name" value="Ribonuclease Inhibitor"/>
    <property type="match status" value="3"/>
</dbReference>
<keyword evidence="1" id="KW-0433">Leucine-rich repeat</keyword>
<dbReference type="PROSITE" id="PS51450">
    <property type="entry name" value="LRR"/>
    <property type="match status" value="7"/>
</dbReference>
<dbReference type="Proteomes" id="UP001150266">
    <property type="component" value="Unassembled WGS sequence"/>
</dbReference>